<keyword evidence="7" id="KW-1185">Reference proteome</keyword>
<keyword evidence="1" id="KW-0285">Flavoprotein</keyword>
<dbReference type="GO" id="GO:0046306">
    <property type="term" value="P:alkanesulfonate catabolic process"/>
    <property type="evidence" value="ECO:0007669"/>
    <property type="project" value="TreeGrafter"/>
</dbReference>
<dbReference type="AlphaFoldDB" id="A0A3D9SKS0"/>
<reference evidence="6 7" key="1">
    <citation type="submission" date="2018-08" db="EMBL/GenBank/DDBJ databases">
        <title>Sequencing the genomes of 1000 actinobacteria strains.</title>
        <authorList>
            <person name="Klenk H.-P."/>
        </authorList>
    </citation>
    <scope>NUCLEOTIDE SEQUENCE [LARGE SCALE GENOMIC DNA]</scope>
    <source>
        <strain evidence="6 7">DSM 43927</strain>
    </source>
</reference>
<keyword evidence="2" id="KW-0288">FMN</keyword>
<dbReference type="InterPro" id="IPR011251">
    <property type="entry name" value="Luciferase-like_dom"/>
</dbReference>
<dbReference type="GO" id="GO:0008726">
    <property type="term" value="F:alkanesulfonate monooxygenase activity"/>
    <property type="evidence" value="ECO:0007669"/>
    <property type="project" value="TreeGrafter"/>
</dbReference>
<name>A0A3D9SKS0_9ACTN</name>
<organism evidence="6 7">
    <name type="scientific">Thermomonospora umbrina</name>
    <dbReference type="NCBI Taxonomy" id="111806"/>
    <lineage>
        <taxon>Bacteria</taxon>
        <taxon>Bacillati</taxon>
        <taxon>Actinomycetota</taxon>
        <taxon>Actinomycetes</taxon>
        <taxon>Streptosporangiales</taxon>
        <taxon>Thermomonosporaceae</taxon>
        <taxon>Thermomonospora</taxon>
    </lineage>
</organism>
<dbReference type="RefSeq" id="WP_116022148.1">
    <property type="nucleotide sequence ID" value="NZ_QTTT01000001.1"/>
</dbReference>
<evidence type="ECO:0000259" key="5">
    <source>
        <dbReference type="Pfam" id="PF00296"/>
    </source>
</evidence>
<evidence type="ECO:0000256" key="3">
    <source>
        <dbReference type="ARBA" id="ARBA00023002"/>
    </source>
</evidence>
<dbReference type="InterPro" id="IPR050172">
    <property type="entry name" value="SsuD_RutA_monooxygenase"/>
</dbReference>
<dbReference type="Gene3D" id="3.20.20.30">
    <property type="entry name" value="Luciferase-like domain"/>
    <property type="match status" value="1"/>
</dbReference>
<dbReference type="PANTHER" id="PTHR42847">
    <property type="entry name" value="ALKANESULFONATE MONOOXYGENASE"/>
    <property type="match status" value="1"/>
</dbReference>
<feature type="domain" description="Luciferase-like" evidence="5">
    <location>
        <begin position="12"/>
        <end position="256"/>
    </location>
</feature>
<proteinExistence type="predicted"/>
<keyword evidence="3" id="KW-0560">Oxidoreductase</keyword>
<evidence type="ECO:0000313" key="6">
    <source>
        <dbReference type="EMBL" id="REE96516.1"/>
    </source>
</evidence>
<comment type="caution">
    <text evidence="6">The sequence shown here is derived from an EMBL/GenBank/DDBJ whole genome shotgun (WGS) entry which is preliminary data.</text>
</comment>
<sequence>MKFGIGYNTGYHGVDPDRLMAFARHADECGFESLYVAEHIALYPGATVGSFPFPPTLPFADPLDSLAFVASATRRILLGTGVLLLPYHHPVVLAKRLATIDVLSKGRMRLLTVGLGSLPGEARALGVDFAGRGRRADEAIDVLRLLWGGGEDGVTFSGEFFAFEDLVQYPKPYGVTHLPIHIGGSSLPAARRAGRRGDGYFPGGALVPSERAAQMDLARTTAREAGRDPDALEYTRWASIELTPDRLDAYASQGVTRLVVNPTTSDPNTQREEMTAFAERFALDRPAASPAG</sequence>
<dbReference type="PANTHER" id="PTHR42847:SF4">
    <property type="entry name" value="ALKANESULFONATE MONOOXYGENASE-RELATED"/>
    <property type="match status" value="1"/>
</dbReference>
<evidence type="ECO:0000256" key="1">
    <source>
        <dbReference type="ARBA" id="ARBA00022630"/>
    </source>
</evidence>
<keyword evidence="4" id="KW-0503">Monooxygenase</keyword>
<dbReference type="EMBL" id="QTTT01000001">
    <property type="protein sequence ID" value="REE96516.1"/>
    <property type="molecule type" value="Genomic_DNA"/>
</dbReference>
<dbReference type="InterPro" id="IPR019921">
    <property type="entry name" value="Lucif-like_OxRdtase_Rv2161c"/>
</dbReference>
<gene>
    <name evidence="6" type="ORF">DFJ69_1953</name>
</gene>
<accession>A0A3D9SKS0</accession>
<dbReference type="InterPro" id="IPR036661">
    <property type="entry name" value="Luciferase-like_sf"/>
</dbReference>
<evidence type="ECO:0000313" key="7">
    <source>
        <dbReference type="Proteomes" id="UP000256661"/>
    </source>
</evidence>
<dbReference type="Proteomes" id="UP000256661">
    <property type="component" value="Unassembled WGS sequence"/>
</dbReference>
<evidence type="ECO:0000256" key="2">
    <source>
        <dbReference type="ARBA" id="ARBA00022643"/>
    </source>
</evidence>
<evidence type="ECO:0000256" key="4">
    <source>
        <dbReference type="ARBA" id="ARBA00023033"/>
    </source>
</evidence>
<dbReference type="SUPFAM" id="SSF51679">
    <property type="entry name" value="Bacterial luciferase-like"/>
    <property type="match status" value="1"/>
</dbReference>
<dbReference type="Pfam" id="PF00296">
    <property type="entry name" value="Bac_luciferase"/>
    <property type="match status" value="1"/>
</dbReference>
<dbReference type="NCBIfam" id="TIGR03619">
    <property type="entry name" value="F420_Rv2161c"/>
    <property type="match status" value="1"/>
</dbReference>
<dbReference type="OrthoDB" id="3206024at2"/>
<protein>
    <submittedName>
        <fullName evidence="6">Putative F420-dependent oxidoreductase</fullName>
    </submittedName>
</protein>